<keyword evidence="2" id="KW-1185">Reference proteome</keyword>
<dbReference type="Proteomes" id="UP000805193">
    <property type="component" value="Unassembled WGS sequence"/>
</dbReference>
<dbReference type="EMBL" id="JABSTQ010010680">
    <property type="protein sequence ID" value="KAG0418974.1"/>
    <property type="molecule type" value="Genomic_DNA"/>
</dbReference>
<reference evidence="1 2" key="1">
    <citation type="journal article" date="2020" name="Cell">
        <title>Large-Scale Comparative Analyses of Tick Genomes Elucidate Their Genetic Diversity and Vector Capacities.</title>
        <authorList>
            <consortium name="Tick Genome and Microbiome Consortium (TIGMIC)"/>
            <person name="Jia N."/>
            <person name="Wang J."/>
            <person name="Shi W."/>
            <person name="Du L."/>
            <person name="Sun Y."/>
            <person name="Zhan W."/>
            <person name="Jiang J.F."/>
            <person name="Wang Q."/>
            <person name="Zhang B."/>
            <person name="Ji P."/>
            <person name="Bell-Sakyi L."/>
            <person name="Cui X.M."/>
            <person name="Yuan T.T."/>
            <person name="Jiang B.G."/>
            <person name="Yang W.F."/>
            <person name="Lam T.T."/>
            <person name="Chang Q.C."/>
            <person name="Ding S.J."/>
            <person name="Wang X.J."/>
            <person name="Zhu J.G."/>
            <person name="Ruan X.D."/>
            <person name="Zhao L."/>
            <person name="Wei J.T."/>
            <person name="Ye R.Z."/>
            <person name="Que T.C."/>
            <person name="Du C.H."/>
            <person name="Zhou Y.H."/>
            <person name="Cheng J.X."/>
            <person name="Dai P.F."/>
            <person name="Guo W.B."/>
            <person name="Han X.H."/>
            <person name="Huang E.J."/>
            <person name="Li L.F."/>
            <person name="Wei W."/>
            <person name="Gao Y.C."/>
            <person name="Liu J.Z."/>
            <person name="Shao H.Z."/>
            <person name="Wang X."/>
            <person name="Wang C.C."/>
            <person name="Yang T.C."/>
            <person name="Huo Q.B."/>
            <person name="Li W."/>
            <person name="Chen H.Y."/>
            <person name="Chen S.E."/>
            <person name="Zhou L.G."/>
            <person name="Ni X.B."/>
            <person name="Tian J.H."/>
            <person name="Sheng Y."/>
            <person name="Liu T."/>
            <person name="Pan Y.S."/>
            <person name="Xia L.Y."/>
            <person name="Li J."/>
            <person name="Zhao F."/>
            <person name="Cao W.C."/>
        </authorList>
    </citation>
    <scope>NUCLEOTIDE SEQUENCE [LARGE SCALE GENOMIC DNA]</scope>
    <source>
        <strain evidence="1">Iper-2018</strain>
    </source>
</reference>
<feature type="non-terminal residue" evidence="1">
    <location>
        <position position="111"/>
    </location>
</feature>
<sequence length="111" mass="12284">MDRLEPIKAKDVRTGPHVTAQESARLENLVNAYRDCFAACDFELGSTSVTEMKMKTVAGSKPVSFSPYRLAYDRRPRVNQALEELKEAGIVCDSSSEYASPLLAAKKKTRA</sequence>
<comment type="caution">
    <text evidence="1">The sequence shown here is derived from an EMBL/GenBank/DDBJ whole genome shotgun (WGS) entry which is preliminary data.</text>
</comment>
<organism evidence="1 2">
    <name type="scientific">Ixodes persulcatus</name>
    <name type="common">Taiga tick</name>
    <dbReference type="NCBI Taxonomy" id="34615"/>
    <lineage>
        <taxon>Eukaryota</taxon>
        <taxon>Metazoa</taxon>
        <taxon>Ecdysozoa</taxon>
        <taxon>Arthropoda</taxon>
        <taxon>Chelicerata</taxon>
        <taxon>Arachnida</taxon>
        <taxon>Acari</taxon>
        <taxon>Parasitiformes</taxon>
        <taxon>Ixodida</taxon>
        <taxon>Ixodoidea</taxon>
        <taxon>Ixodidae</taxon>
        <taxon>Ixodinae</taxon>
        <taxon>Ixodes</taxon>
    </lineage>
</organism>
<accession>A0AC60PFR3</accession>
<evidence type="ECO:0000313" key="2">
    <source>
        <dbReference type="Proteomes" id="UP000805193"/>
    </source>
</evidence>
<gene>
    <name evidence="1" type="ORF">HPB47_004457</name>
</gene>
<evidence type="ECO:0000313" key="1">
    <source>
        <dbReference type="EMBL" id="KAG0418974.1"/>
    </source>
</evidence>
<name>A0AC60PFR3_IXOPE</name>
<protein>
    <submittedName>
        <fullName evidence="1">Uncharacterized protein</fullName>
    </submittedName>
</protein>
<proteinExistence type="predicted"/>